<accession>A0ABY7ER59</accession>
<dbReference type="EMBL" id="CP111019">
    <property type="protein sequence ID" value="WAR12433.1"/>
    <property type="molecule type" value="Genomic_DNA"/>
</dbReference>
<sequence>AATRTKDNHTVRSCKVADKTGSINISIWDEIGELFTETPNMSEPNPDYANPVKNKEEQANQRKSPTELDGSGGNPLSQLNNPGGRGSPPVRPGPGQQPNRNMGNGQNFNQNRQQRPSGQSGQGQRSNYSPNIGRGQQGFQGNVPQGRGQGRQQGQGQNTQNRGGRR</sequence>
<feature type="compositionally biased region" description="Basic and acidic residues" evidence="1">
    <location>
        <begin position="53"/>
        <end position="66"/>
    </location>
</feature>
<reference evidence="2" key="1">
    <citation type="submission" date="2022-11" db="EMBL/GenBank/DDBJ databases">
        <title>Centuries of genome instability and evolution in soft-shell clam transmissible cancer (bioRxiv).</title>
        <authorList>
            <person name="Hart S.F.M."/>
            <person name="Yonemitsu M.A."/>
            <person name="Giersch R.M."/>
            <person name="Beal B.F."/>
            <person name="Arriagada G."/>
            <person name="Davis B.W."/>
            <person name="Ostrander E.A."/>
            <person name="Goff S.P."/>
            <person name="Metzger M.J."/>
        </authorList>
    </citation>
    <scope>NUCLEOTIDE SEQUENCE</scope>
    <source>
        <strain evidence="2">MELC-2E11</strain>
        <tissue evidence="2">Siphon/mantle</tissue>
    </source>
</reference>
<feature type="compositionally biased region" description="Low complexity" evidence="1">
    <location>
        <begin position="93"/>
        <end position="127"/>
    </location>
</feature>
<dbReference type="InterPro" id="IPR012340">
    <property type="entry name" value="NA-bd_OB-fold"/>
</dbReference>
<evidence type="ECO:0000313" key="3">
    <source>
        <dbReference type="Proteomes" id="UP001164746"/>
    </source>
</evidence>
<name>A0ABY7ER59_MYAAR</name>
<dbReference type="Proteomes" id="UP001164746">
    <property type="component" value="Chromosome 8"/>
</dbReference>
<proteinExistence type="predicted"/>
<keyword evidence="3" id="KW-1185">Reference proteome</keyword>
<feature type="compositionally biased region" description="Low complexity" evidence="1">
    <location>
        <begin position="154"/>
        <end position="166"/>
    </location>
</feature>
<feature type="region of interest" description="Disordered" evidence="1">
    <location>
        <begin position="36"/>
        <end position="166"/>
    </location>
</feature>
<organism evidence="2 3">
    <name type="scientific">Mya arenaria</name>
    <name type="common">Soft-shell clam</name>
    <dbReference type="NCBI Taxonomy" id="6604"/>
    <lineage>
        <taxon>Eukaryota</taxon>
        <taxon>Metazoa</taxon>
        <taxon>Spiralia</taxon>
        <taxon>Lophotrochozoa</taxon>
        <taxon>Mollusca</taxon>
        <taxon>Bivalvia</taxon>
        <taxon>Autobranchia</taxon>
        <taxon>Heteroconchia</taxon>
        <taxon>Euheterodonta</taxon>
        <taxon>Imparidentia</taxon>
        <taxon>Neoheterodontei</taxon>
        <taxon>Myida</taxon>
        <taxon>Myoidea</taxon>
        <taxon>Myidae</taxon>
        <taxon>Mya</taxon>
    </lineage>
</organism>
<feature type="non-terminal residue" evidence="2">
    <location>
        <position position="166"/>
    </location>
</feature>
<evidence type="ECO:0000313" key="2">
    <source>
        <dbReference type="EMBL" id="WAR12433.1"/>
    </source>
</evidence>
<dbReference type="SUPFAM" id="SSF50249">
    <property type="entry name" value="Nucleic acid-binding proteins"/>
    <property type="match status" value="1"/>
</dbReference>
<gene>
    <name evidence="2" type="ORF">MAR_026613</name>
</gene>
<dbReference type="Gene3D" id="2.40.50.140">
    <property type="entry name" value="Nucleic acid-binding proteins"/>
    <property type="match status" value="1"/>
</dbReference>
<evidence type="ECO:0000256" key="1">
    <source>
        <dbReference type="SAM" id="MobiDB-lite"/>
    </source>
</evidence>
<protein>
    <submittedName>
        <fullName evidence="2">SOSB2-like protein</fullName>
    </submittedName>
</protein>